<dbReference type="PANTHER" id="PTHR12526:SF637">
    <property type="entry name" value="GLYCOSYLTRANSFERASE EPSF-RELATED"/>
    <property type="match status" value="1"/>
</dbReference>
<keyword evidence="3" id="KW-0808">Transferase</keyword>
<sequence length="398" mass="42167">MKAAMLLASMSRAGGGLFTAASALSRHLAEAGVAVEVLAGEDEFSQADRPAWEPVPVRTFRPSGPRAFGYLPGLAACLDAGPPDLVHLHGLWTYPSAAALRWSRGRRRRVVSPHGMLDPWALRNSAWKKRVAGFLYEGANLRGAACLHALCQPELEAFRAHGLTGPAAIIPNGVDLSRADGTHPPPPWASRVPDGAKRLLYLGRLHPKKGLLPLVQGFGRAAAPARSDWHLVIAGWDQGGHAAELRAQAADLGLQGRVHLVGPQFGADQRATLAAADAFVLPSLSEGLPMAVLEAWAFGRPVVMTPECNLPVGFSAGAALETRADARSLAASLDALFSLSDAERAAIGRRGRALVEERFDWRRVAADMAALYGWVLGGGPAPDFVELIGRQRGPSHAA</sequence>
<evidence type="ECO:0000313" key="4">
    <source>
        <dbReference type="Proteomes" id="UP001596056"/>
    </source>
</evidence>
<evidence type="ECO:0000313" key="3">
    <source>
        <dbReference type="EMBL" id="MFC5565461.1"/>
    </source>
</evidence>
<reference evidence="4" key="1">
    <citation type="journal article" date="2019" name="Int. J. Syst. Evol. Microbiol.">
        <title>The Global Catalogue of Microorganisms (GCM) 10K type strain sequencing project: providing services to taxonomists for standard genome sequencing and annotation.</title>
        <authorList>
            <consortium name="The Broad Institute Genomics Platform"/>
            <consortium name="The Broad Institute Genome Sequencing Center for Infectious Disease"/>
            <person name="Wu L."/>
            <person name="Ma J."/>
        </authorList>
    </citation>
    <scope>NUCLEOTIDE SEQUENCE [LARGE SCALE GENOMIC DNA]</scope>
    <source>
        <strain evidence="4">KACC 11588</strain>
    </source>
</reference>
<dbReference type="SUPFAM" id="SSF53756">
    <property type="entry name" value="UDP-Glycosyltransferase/glycogen phosphorylase"/>
    <property type="match status" value="1"/>
</dbReference>
<dbReference type="Gene3D" id="3.40.50.2000">
    <property type="entry name" value="Glycogen Phosphorylase B"/>
    <property type="match status" value="2"/>
</dbReference>
<dbReference type="Pfam" id="PF13579">
    <property type="entry name" value="Glyco_trans_4_4"/>
    <property type="match status" value="1"/>
</dbReference>
<dbReference type="RefSeq" id="WP_209837899.1">
    <property type="nucleotide sequence ID" value="NZ_JAGGJP010000002.1"/>
</dbReference>
<dbReference type="PANTHER" id="PTHR12526">
    <property type="entry name" value="GLYCOSYLTRANSFERASE"/>
    <property type="match status" value="1"/>
</dbReference>
<feature type="domain" description="Glycosyl transferase family 1" evidence="1">
    <location>
        <begin position="190"/>
        <end position="352"/>
    </location>
</feature>
<dbReference type="InterPro" id="IPR001296">
    <property type="entry name" value="Glyco_trans_1"/>
</dbReference>
<dbReference type="GO" id="GO:0016757">
    <property type="term" value="F:glycosyltransferase activity"/>
    <property type="evidence" value="ECO:0007669"/>
    <property type="project" value="UniProtKB-KW"/>
</dbReference>
<organism evidence="3 4">
    <name type="scientific">Rubellimicrobium aerolatum</name>
    <dbReference type="NCBI Taxonomy" id="490979"/>
    <lineage>
        <taxon>Bacteria</taxon>
        <taxon>Pseudomonadati</taxon>
        <taxon>Pseudomonadota</taxon>
        <taxon>Alphaproteobacteria</taxon>
        <taxon>Rhodobacterales</taxon>
        <taxon>Roseobacteraceae</taxon>
        <taxon>Rubellimicrobium</taxon>
    </lineage>
</organism>
<comment type="caution">
    <text evidence="3">The sequence shown here is derived from an EMBL/GenBank/DDBJ whole genome shotgun (WGS) entry which is preliminary data.</text>
</comment>
<proteinExistence type="predicted"/>
<dbReference type="EC" id="2.4.-.-" evidence="3"/>
<evidence type="ECO:0000259" key="2">
    <source>
        <dbReference type="Pfam" id="PF13579"/>
    </source>
</evidence>
<dbReference type="InterPro" id="IPR028098">
    <property type="entry name" value="Glyco_trans_4-like_N"/>
</dbReference>
<protein>
    <submittedName>
        <fullName evidence="3">Glycosyltransferase</fullName>
        <ecNumber evidence="3">2.4.-.-</ecNumber>
    </submittedName>
</protein>
<gene>
    <name evidence="3" type="ORF">ACFPOC_03410</name>
</gene>
<name>A0ABW0S9C9_9RHOB</name>
<dbReference type="EMBL" id="JBHSNA010000002">
    <property type="protein sequence ID" value="MFC5565461.1"/>
    <property type="molecule type" value="Genomic_DNA"/>
</dbReference>
<evidence type="ECO:0000259" key="1">
    <source>
        <dbReference type="Pfam" id="PF00534"/>
    </source>
</evidence>
<keyword evidence="3" id="KW-0328">Glycosyltransferase</keyword>
<dbReference type="Pfam" id="PF00534">
    <property type="entry name" value="Glycos_transf_1"/>
    <property type="match status" value="1"/>
</dbReference>
<dbReference type="Proteomes" id="UP001596056">
    <property type="component" value="Unassembled WGS sequence"/>
</dbReference>
<accession>A0ABW0S9C9</accession>
<feature type="domain" description="Glycosyltransferase subfamily 4-like N-terminal" evidence="2">
    <location>
        <begin position="15"/>
        <end position="173"/>
    </location>
</feature>
<keyword evidence="4" id="KW-1185">Reference proteome</keyword>